<keyword evidence="14" id="KW-1185">Reference proteome</keyword>
<dbReference type="Proteomes" id="UP000594260">
    <property type="component" value="Unplaced"/>
</dbReference>
<keyword evidence="6" id="KW-0999">Mitochondrion inner membrane</keyword>
<keyword evidence="8" id="KW-0496">Mitochondrion</keyword>
<feature type="transmembrane region" description="Helical" evidence="12">
    <location>
        <begin position="212"/>
        <end position="232"/>
    </location>
</feature>
<keyword evidence="7 12" id="KW-1133">Transmembrane helix</keyword>
<evidence type="ECO:0000256" key="2">
    <source>
        <dbReference type="ARBA" id="ARBA00006375"/>
    </source>
</evidence>
<dbReference type="OrthoDB" id="6703404at2759"/>
<protein>
    <submittedName>
        <fullName evidence="13">Uncharacterized protein</fullName>
    </submittedName>
</protein>
<name>A0A7M7MDG1_VARDE</name>
<dbReference type="GO" id="GO:0005743">
    <property type="term" value="C:mitochondrial inner membrane"/>
    <property type="evidence" value="ECO:0007669"/>
    <property type="project" value="UniProtKB-SubCell"/>
</dbReference>
<dbReference type="PANTHER" id="PTHR45928:SF1">
    <property type="entry name" value="RE38146P"/>
    <property type="match status" value="1"/>
</dbReference>
<dbReference type="InterPro" id="IPR023395">
    <property type="entry name" value="MCP_dom_sf"/>
</dbReference>
<evidence type="ECO:0000256" key="6">
    <source>
        <dbReference type="ARBA" id="ARBA00022792"/>
    </source>
</evidence>
<proteinExistence type="inferred from homology"/>
<keyword evidence="9 10" id="KW-0472">Membrane</keyword>
<evidence type="ECO:0000313" key="13">
    <source>
        <dbReference type="EnsemblMetazoa" id="XP_022668255"/>
    </source>
</evidence>
<feature type="repeat" description="Solcar" evidence="10">
    <location>
        <begin position="206"/>
        <end position="297"/>
    </location>
</feature>
<dbReference type="KEGG" id="vde:111253306"/>
<keyword evidence="3 11" id="KW-0813">Transport</keyword>
<evidence type="ECO:0000313" key="14">
    <source>
        <dbReference type="Proteomes" id="UP000594260"/>
    </source>
</evidence>
<feature type="repeat" description="Solcar" evidence="10">
    <location>
        <begin position="101"/>
        <end position="195"/>
    </location>
</feature>
<evidence type="ECO:0000256" key="11">
    <source>
        <dbReference type="RuleBase" id="RU000488"/>
    </source>
</evidence>
<evidence type="ECO:0000256" key="4">
    <source>
        <dbReference type="ARBA" id="ARBA00022692"/>
    </source>
</evidence>
<evidence type="ECO:0000256" key="9">
    <source>
        <dbReference type="ARBA" id="ARBA00023136"/>
    </source>
</evidence>
<dbReference type="InterPro" id="IPR018108">
    <property type="entry name" value="MCP_transmembrane"/>
</dbReference>
<comment type="similarity">
    <text evidence="2 11">Belongs to the mitochondrial carrier (TC 2.A.29) family.</text>
</comment>
<dbReference type="RefSeq" id="XP_022668255.1">
    <property type="nucleotide sequence ID" value="XM_022812520.1"/>
</dbReference>
<evidence type="ECO:0000256" key="7">
    <source>
        <dbReference type="ARBA" id="ARBA00022989"/>
    </source>
</evidence>
<dbReference type="Pfam" id="PF00153">
    <property type="entry name" value="Mito_carr"/>
    <property type="match status" value="3"/>
</dbReference>
<evidence type="ECO:0000256" key="10">
    <source>
        <dbReference type="PROSITE-ProRule" id="PRU00282"/>
    </source>
</evidence>
<feature type="transmembrane region" description="Helical" evidence="12">
    <location>
        <begin position="103"/>
        <end position="127"/>
    </location>
</feature>
<dbReference type="Gene3D" id="1.50.40.10">
    <property type="entry name" value="Mitochondrial carrier domain"/>
    <property type="match status" value="1"/>
</dbReference>
<evidence type="ECO:0000256" key="1">
    <source>
        <dbReference type="ARBA" id="ARBA00004448"/>
    </source>
</evidence>
<evidence type="ECO:0000256" key="5">
    <source>
        <dbReference type="ARBA" id="ARBA00022737"/>
    </source>
</evidence>
<dbReference type="PANTHER" id="PTHR45928">
    <property type="entry name" value="RE38146P"/>
    <property type="match status" value="1"/>
</dbReference>
<reference evidence="13" key="1">
    <citation type="submission" date="2021-01" db="UniProtKB">
        <authorList>
            <consortium name="EnsemblMetazoa"/>
        </authorList>
    </citation>
    <scope>IDENTIFICATION</scope>
</reference>
<dbReference type="InterPro" id="IPR051508">
    <property type="entry name" value="Mito_Carrier_Antiporter"/>
</dbReference>
<keyword evidence="4 10" id="KW-0812">Transmembrane</keyword>
<evidence type="ECO:0000256" key="3">
    <source>
        <dbReference type="ARBA" id="ARBA00022448"/>
    </source>
</evidence>
<accession>A0A7M7MDG1</accession>
<organism evidence="13 14">
    <name type="scientific">Varroa destructor</name>
    <name type="common">Honeybee mite</name>
    <dbReference type="NCBI Taxonomy" id="109461"/>
    <lineage>
        <taxon>Eukaryota</taxon>
        <taxon>Metazoa</taxon>
        <taxon>Ecdysozoa</taxon>
        <taxon>Arthropoda</taxon>
        <taxon>Chelicerata</taxon>
        <taxon>Arachnida</taxon>
        <taxon>Acari</taxon>
        <taxon>Parasitiformes</taxon>
        <taxon>Mesostigmata</taxon>
        <taxon>Gamasina</taxon>
        <taxon>Dermanyssoidea</taxon>
        <taxon>Varroidae</taxon>
        <taxon>Varroa</taxon>
    </lineage>
</organism>
<dbReference type="OMA" id="LYYRSIW"/>
<dbReference type="SUPFAM" id="SSF103506">
    <property type="entry name" value="Mitochondrial carrier"/>
    <property type="match status" value="1"/>
</dbReference>
<dbReference type="PROSITE" id="PS50920">
    <property type="entry name" value="SOLCAR"/>
    <property type="match status" value="3"/>
</dbReference>
<keyword evidence="5" id="KW-0677">Repeat</keyword>
<evidence type="ECO:0000256" key="12">
    <source>
        <dbReference type="SAM" id="Phobius"/>
    </source>
</evidence>
<evidence type="ECO:0000256" key="8">
    <source>
        <dbReference type="ARBA" id="ARBA00023128"/>
    </source>
</evidence>
<dbReference type="GeneID" id="111253306"/>
<dbReference type="EnsemblMetazoa" id="XM_022812520">
    <property type="protein sequence ID" value="XP_022668255"/>
    <property type="gene ID" value="LOC111253306"/>
</dbReference>
<comment type="subcellular location">
    <subcellularLocation>
        <location evidence="1">Mitochondrion inner membrane</location>
        <topology evidence="1">Multi-pass membrane protein</topology>
    </subcellularLocation>
</comment>
<dbReference type="AlphaFoldDB" id="A0A7M7MDG1"/>
<sequence>MADIVIGSCASIIATVVVHPVDVVKIRIQMQGELKRRGQYKVYYRSVPHAITQVIKYDGIRAIYRGIFPAAGYQLISQGLRLGLFQSIEDLGLTRNENMESSIPLSALSGAACGAISAFIASPLFMVKSLMMIRSASKIAVGYQRNYTGTMHALRDIYGTHRLRVGLWRGTVSNVLRIAVGSSLQLSTYVGMKDLLFLSVDYNERYLLFNTLLAAFVSSLITSPIIASLDLIRARIYVQPIQHNGRGAYYKGIWDCARQIIHNEGFSGLWKGSTGTFLYVLLTSTITLVSWDEVKHVRHERLNSRDYVIDFGYQ</sequence>
<dbReference type="InParanoid" id="A0A7M7MDG1"/>
<feature type="repeat" description="Solcar" evidence="10">
    <location>
        <begin position="2"/>
        <end position="91"/>
    </location>
</feature>